<evidence type="ECO:0000313" key="2">
    <source>
        <dbReference type="Proteomes" id="UP000008898"/>
    </source>
</evidence>
<protein>
    <submittedName>
        <fullName evidence="1">Conserved hypothetical lipoprotein</fullName>
    </submittedName>
</protein>
<gene>
    <name evidence="1" type="ordered locus">zobellia_4555</name>
</gene>
<keyword evidence="2" id="KW-1185">Reference proteome</keyword>
<proteinExistence type="predicted"/>
<accession>G0L466</accession>
<reference evidence="1 2" key="2">
    <citation type="journal article" date="2012" name="Environ. Microbiol.">
        <title>Characterization of the first alginolytic operons in a marine bacterium: from their emergence in marine Flavobacteriia to their independent transfers to marine Proteobacteria and human gut Bacteroides.</title>
        <authorList>
            <person name="Thomas F."/>
            <person name="Barbeyron T."/>
            <person name="Tonon T."/>
            <person name="Genicot S."/>
            <person name="Czjzek M."/>
            <person name="Michel G."/>
        </authorList>
    </citation>
    <scope>NUCLEOTIDE SEQUENCE [LARGE SCALE GENOMIC DNA]</scope>
    <source>
        <strain evidence="2">DSM 12802 / CCUG 47099 / CIP 106680 / NCIMB 13871 / Dsij</strain>
    </source>
</reference>
<dbReference type="RefSeq" id="WP_013995877.1">
    <property type="nucleotide sequence ID" value="NC_015844.1"/>
</dbReference>
<dbReference type="Proteomes" id="UP000008898">
    <property type="component" value="Chromosome"/>
</dbReference>
<sequence length="256" mass="29544">MKKLFVFSLLVLMLACDEKDEADDKLSLPLNGDHLIEQIDVVYSNNISFSKNYYYENDNELLEVRSLNGNEEYTYKDGFITKIKYTALPSGAIDERFFTYNNEGKLTEETKLYYTKSVGERIVFSYPNETTVTFERYGGDLNAQNSLQAKGTYDLEAGSFNILKLTETTIETPQTRVLSYSYDNKKSVTHGIKDNMKGFEYLFSGENNVTAYSFKLNDLDVYSYSSTFMYNNDIYPSKESQTDQDGAINTYTFYYQ</sequence>
<dbReference type="EMBL" id="FP476056">
    <property type="protein sequence ID" value="CAZ98690.1"/>
    <property type="molecule type" value="Genomic_DNA"/>
</dbReference>
<reference evidence="2" key="1">
    <citation type="submission" date="2009-07" db="EMBL/GenBank/DDBJ databases">
        <title>Complete genome sequence of Zobellia galactanivorans Dsij.</title>
        <authorList>
            <consortium name="Genoscope - CEA"/>
        </authorList>
    </citation>
    <scope>NUCLEOTIDE SEQUENCE [LARGE SCALE GENOMIC DNA]</scope>
    <source>
        <strain evidence="2">DSM 12802 / CCUG 47099 / CIP 106680 / NCIMB 13871 / Dsij</strain>
    </source>
</reference>
<dbReference type="OrthoDB" id="1444189at2"/>
<dbReference type="KEGG" id="zga:ZOBELLIA_4555"/>
<name>G0L466_ZOBGA</name>
<dbReference type="HOGENOM" id="CLU_1085678_0_0_10"/>
<evidence type="ECO:0000313" key="1">
    <source>
        <dbReference type="EMBL" id="CAZ98690.1"/>
    </source>
</evidence>
<dbReference type="STRING" id="63186.ZOBELLIA_4555"/>
<organism evidence="1 2">
    <name type="scientific">Zobellia galactanivorans (strain DSM 12802 / CCUG 47099 / CIP 106680 / NCIMB 13871 / Dsij)</name>
    <dbReference type="NCBI Taxonomy" id="63186"/>
    <lineage>
        <taxon>Bacteria</taxon>
        <taxon>Pseudomonadati</taxon>
        <taxon>Bacteroidota</taxon>
        <taxon>Flavobacteriia</taxon>
        <taxon>Flavobacteriales</taxon>
        <taxon>Flavobacteriaceae</taxon>
        <taxon>Zobellia</taxon>
    </lineage>
</organism>
<keyword evidence="1" id="KW-0449">Lipoprotein</keyword>
<dbReference type="AlphaFoldDB" id="G0L466"/>
<dbReference type="PROSITE" id="PS51257">
    <property type="entry name" value="PROKAR_LIPOPROTEIN"/>
    <property type="match status" value="1"/>
</dbReference>